<keyword evidence="4 6" id="KW-1133">Transmembrane helix</keyword>
<evidence type="ECO:0000313" key="8">
    <source>
        <dbReference type="Proteomes" id="UP000018572"/>
    </source>
</evidence>
<name>V5TIG0_HALHI</name>
<dbReference type="EMBL" id="CP006884">
    <property type="protein sequence ID" value="AHB64752.1"/>
    <property type="molecule type" value="Genomic_DNA"/>
</dbReference>
<proteinExistence type="inferred from homology"/>
<feature type="transmembrane region" description="Helical" evidence="6">
    <location>
        <begin position="140"/>
        <end position="162"/>
    </location>
</feature>
<dbReference type="HOGENOM" id="CLU_1182857_0_0_2"/>
<dbReference type="Gene3D" id="1.20.1070.10">
    <property type="entry name" value="Rhodopsin 7-helix transmembrane proteins"/>
    <property type="match status" value="1"/>
</dbReference>
<evidence type="ECO:0000256" key="6">
    <source>
        <dbReference type="SAM" id="Phobius"/>
    </source>
</evidence>
<evidence type="ECO:0000256" key="3">
    <source>
        <dbReference type="ARBA" id="ARBA00022692"/>
    </source>
</evidence>
<dbReference type="GO" id="GO:0016020">
    <property type="term" value="C:membrane"/>
    <property type="evidence" value="ECO:0007669"/>
    <property type="project" value="UniProtKB-SubCell"/>
</dbReference>
<dbReference type="InterPro" id="IPR001425">
    <property type="entry name" value="Arc/bac/fun_rhodopsins"/>
</dbReference>
<evidence type="ECO:0000256" key="5">
    <source>
        <dbReference type="ARBA" id="ARBA00023136"/>
    </source>
</evidence>
<evidence type="ECO:0000313" key="7">
    <source>
        <dbReference type="EMBL" id="AHB64752.1"/>
    </source>
</evidence>
<organism evidence="7 8">
    <name type="scientific">Haloarcula hispanica N601</name>
    <dbReference type="NCBI Taxonomy" id="1417673"/>
    <lineage>
        <taxon>Archaea</taxon>
        <taxon>Methanobacteriati</taxon>
        <taxon>Methanobacteriota</taxon>
        <taxon>Stenosarchaea group</taxon>
        <taxon>Halobacteria</taxon>
        <taxon>Halobacteriales</taxon>
        <taxon>Haloarculaceae</taxon>
        <taxon>Haloarcula</taxon>
    </lineage>
</organism>
<reference evidence="7 8" key="1">
    <citation type="journal article" date="2014" name="Genome Announc.">
        <title>Complete Genome Sequence of the Extremely Halophilic Archaeon Haloarcula hispanica Strain N601.</title>
        <authorList>
            <person name="Ding J.Y."/>
            <person name="Chiang P.W."/>
            <person name="Hong M.J."/>
            <person name="Dyall-Smith M."/>
            <person name="Tang S.L."/>
        </authorList>
    </citation>
    <scope>NUCLEOTIDE SEQUENCE [LARGE SCALE GENOMIC DNA]</scope>
    <source>
        <strain evidence="7 8">N601</strain>
    </source>
</reference>
<feature type="transmembrane region" description="Helical" evidence="6">
    <location>
        <begin position="114"/>
        <end position="134"/>
    </location>
</feature>
<feature type="transmembrane region" description="Helical" evidence="6">
    <location>
        <begin position="20"/>
        <end position="44"/>
    </location>
</feature>
<feature type="transmembrane region" description="Helical" evidence="6">
    <location>
        <begin position="182"/>
        <end position="199"/>
    </location>
</feature>
<accession>V5TIG0</accession>
<evidence type="ECO:0000256" key="1">
    <source>
        <dbReference type="ARBA" id="ARBA00004141"/>
    </source>
</evidence>
<dbReference type="Proteomes" id="UP000018572">
    <property type="component" value="Chromosome 1"/>
</dbReference>
<comment type="similarity">
    <text evidence="2">Belongs to the archaeal/bacterial/fungal opsin family.</text>
</comment>
<dbReference type="KEGG" id="hhn:HISP_01600"/>
<keyword evidence="3 6" id="KW-0812">Transmembrane</keyword>
<dbReference type="SUPFAM" id="SSF81321">
    <property type="entry name" value="Family A G protein-coupled receptor-like"/>
    <property type="match status" value="1"/>
</dbReference>
<feature type="transmembrane region" description="Helical" evidence="6">
    <location>
        <begin position="205"/>
        <end position="228"/>
    </location>
</feature>
<gene>
    <name evidence="7" type="ORF">HISP_01600</name>
</gene>
<feature type="transmembrane region" description="Helical" evidence="6">
    <location>
        <begin position="89"/>
        <end position="107"/>
    </location>
</feature>
<protein>
    <submittedName>
        <fullName evidence="7">Rhodopsin</fullName>
    </submittedName>
</protein>
<comment type="subcellular location">
    <subcellularLocation>
        <location evidence="1">Membrane</location>
        <topology evidence="1">Multi-pass membrane protein</topology>
    </subcellularLocation>
</comment>
<evidence type="ECO:0000256" key="4">
    <source>
        <dbReference type="ARBA" id="ARBA00022989"/>
    </source>
</evidence>
<keyword evidence="5 6" id="KW-0472">Membrane</keyword>
<dbReference type="SMART" id="SM01021">
    <property type="entry name" value="Bac_rhodopsin"/>
    <property type="match status" value="1"/>
</dbReference>
<dbReference type="AlphaFoldDB" id="V5TIG0"/>
<sequence>MERTGRHRPPDNSASGATMISGSAVYEIAAVLLAVAAVVLSGWLRRIPSSHRHYCYPVVAVVGISAVTTALTAAGVLPVPGSQLTVPNIVDDFVAYTVLWTLTVAIAGASRRTLAVAAAIPAVQVIAFNGGTIVGGAIGLVGFGVLVIGQLLLAYLLLGPVWRRAADLPDDQRLLHWKSRNLLLFLIGMLIAYSLLAVADVFDPFVLTVISEYMGLLIRVGFAGFLFANVDAIAVDRTGFADVASESAGAQHAD</sequence>
<keyword evidence="8" id="KW-1185">Reference proteome</keyword>
<feature type="transmembrane region" description="Helical" evidence="6">
    <location>
        <begin position="56"/>
        <end position="77"/>
    </location>
</feature>
<evidence type="ECO:0000256" key="2">
    <source>
        <dbReference type="ARBA" id="ARBA00008130"/>
    </source>
</evidence>